<dbReference type="KEGG" id="lak:106156194"/>
<keyword evidence="3" id="KW-1185">Reference proteome</keyword>
<dbReference type="Pfam" id="PF00094">
    <property type="entry name" value="VWD"/>
    <property type="match status" value="1"/>
</dbReference>
<evidence type="ECO:0000256" key="1">
    <source>
        <dbReference type="SAM" id="SignalP"/>
    </source>
</evidence>
<evidence type="ECO:0000313" key="4">
    <source>
        <dbReference type="RefSeq" id="XP_013386769.1"/>
    </source>
</evidence>
<proteinExistence type="predicted"/>
<dbReference type="InterPro" id="IPR001846">
    <property type="entry name" value="VWF_type-D"/>
</dbReference>
<sequence>MKMKMKTLEAIIWVVFTTWTIHSSVGFHTADNVIPLPSEEYVYKCPVPGVLVATDDLTPFAEIGVGKIITSEQSGGVCHKVVRMKVDGAVKLLATQEVTGNELFTDVQDNDVLDVVEVIPSLKAIEHEPEPCLYHTLMNYNPNMQPVSLNGFDYNVYSYNEADPSYDPNLPGGTPPSEFAHVLILSNVTVHKLQDISIRKCVGHKYDIEHREEVDSHYAVMRVEEAPSVKPGDIIVSNDCEGFVETVSSVQSGDRSSYIRSDLTHCEIFENGDTALDIKSWTRSPNITSCAGGNGEPGIMIMDGPISGLQNDDVIVGRRCRPIVGEVLRNVTNGDYVLIEYAAVVVIDVSSHQVRVVSEHQHFETHRRIRQLDHTGTNIFPTSMSVTVAQSTSNCSVFSASASVNFLTQLRMSLFLNTSSPYIDGADFNISTTVNYAVNFRTDFNCSDNRTVTIPTGPPILRFNLALCAYSFGFPMRIVCLPMAVYATISGEFTINTQGSGFVTYHLQRTGNVQFSASWKESEGTSHTPPVYHMSSSAPTYDGTLIAGGTRSFTELRLNTGLFLSYPPQDWNTTFAYFLGGAELTATIVRELIEDLNLPVESAPILQISLETPVRAKVDVLSCPDPGQCNNDTDNVKVSVNAEHPAEVVGTLQPYDLPTRFFREAGQGFTGYKCFITSLRPNCSSGGGDERGDPHGDSLDHKPFSYGDAGLFLLSRVAEPYRGDVETLFKIVSKAVAARGTSFVEAGLMFIYGKKIMVSNTGTAQVDDQEVTLPYEENGISIKLVNKYYHRRGKQGKTVNERAISIQTAAKINLIVSLKRHYLGLTLPGHYRGKVEGLFGNFDGDPTNDERTCDGRDLSHEILPKAEKWKLMAESCLVDEDGELINEAQRRKRRKREDKF</sequence>
<organism evidence="3 4">
    <name type="scientific">Lingula anatina</name>
    <name type="common">Brachiopod</name>
    <name type="synonym">Lingula unguis</name>
    <dbReference type="NCBI Taxonomy" id="7574"/>
    <lineage>
        <taxon>Eukaryota</taxon>
        <taxon>Metazoa</taxon>
        <taxon>Spiralia</taxon>
        <taxon>Lophotrochozoa</taxon>
        <taxon>Brachiopoda</taxon>
        <taxon>Linguliformea</taxon>
        <taxon>Lingulata</taxon>
        <taxon>Lingulida</taxon>
        <taxon>Linguloidea</taxon>
        <taxon>Lingulidae</taxon>
        <taxon>Lingula</taxon>
    </lineage>
</organism>
<dbReference type="Proteomes" id="UP000085678">
    <property type="component" value="Unplaced"/>
</dbReference>
<dbReference type="InParanoid" id="A0A1S3HP06"/>
<dbReference type="STRING" id="7574.A0A1S3HP06"/>
<reference evidence="4" key="1">
    <citation type="submission" date="2025-08" db="UniProtKB">
        <authorList>
            <consortium name="RefSeq"/>
        </authorList>
    </citation>
    <scope>IDENTIFICATION</scope>
    <source>
        <tissue evidence="4">Gonads</tissue>
    </source>
</reference>
<dbReference type="AlphaFoldDB" id="A0A1S3HP06"/>
<gene>
    <name evidence="4" type="primary">LOC106156194</name>
</gene>
<dbReference type="OrthoDB" id="6236007at2759"/>
<accession>A0A1S3HP06</accession>
<evidence type="ECO:0000313" key="3">
    <source>
        <dbReference type="Proteomes" id="UP000085678"/>
    </source>
</evidence>
<dbReference type="GeneID" id="106156194"/>
<protein>
    <submittedName>
        <fullName evidence="4">Uncharacterized protein LOC106156194</fullName>
    </submittedName>
</protein>
<feature type="chain" id="PRO_5010240923" evidence="1">
    <location>
        <begin position="27"/>
        <end position="900"/>
    </location>
</feature>
<dbReference type="PROSITE" id="PS51233">
    <property type="entry name" value="VWFD"/>
    <property type="match status" value="1"/>
</dbReference>
<feature type="domain" description="VWFD" evidence="2">
    <location>
        <begin position="686"/>
        <end position="877"/>
    </location>
</feature>
<dbReference type="RefSeq" id="XP_013386769.1">
    <property type="nucleotide sequence ID" value="XM_013531315.2"/>
</dbReference>
<name>A0A1S3HP06_LINAN</name>
<keyword evidence="1" id="KW-0732">Signal</keyword>
<feature type="signal peptide" evidence="1">
    <location>
        <begin position="1"/>
        <end position="26"/>
    </location>
</feature>
<evidence type="ECO:0000259" key="2">
    <source>
        <dbReference type="PROSITE" id="PS51233"/>
    </source>
</evidence>